<evidence type="ECO:0000256" key="4">
    <source>
        <dbReference type="ARBA" id="ARBA00023242"/>
    </source>
</evidence>
<reference evidence="8" key="1">
    <citation type="submission" date="2016-06" db="EMBL/GenBank/DDBJ databases">
        <title>Parallel loss of symbiosis genes in relatives of nitrogen-fixing non-legume Parasponia.</title>
        <authorList>
            <person name="Van Velzen R."/>
            <person name="Holmer R."/>
            <person name="Bu F."/>
            <person name="Rutten L."/>
            <person name="Van Zeijl A."/>
            <person name="Liu W."/>
            <person name="Santuari L."/>
            <person name="Cao Q."/>
            <person name="Sharma T."/>
            <person name="Shen D."/>
            <person name="Roswanjaya Y."/>
            <person name="Wardhani T."/>
            <person name="Kalhor M.S."/>
            <person name="Jansen J."/>
            <person name="Van den Hoogen J."/>
            <person name="Gungor B."/>
            <person name="Hartog M."/>
            <person name="Hontelez J."/>
            <person name="Verver J."/>
            <person name="Yang W.-C."/>
            <person name="Schijlen E."/>
            <person name="Repin R."/>
            <person name="Schilthuizen M."/>
            <person name="Schranz E."/>
            <person name="Heidstra R."/>
            <person name="Miyata K."/>
            <person name="Fedorova E."/>
            <person name="Kohlen W."/>
            <person name="Bisseling T."/>
            <person name="Smit S."/>
            <person name="Geurts R."/>
        </authorList>
    </citation>
    <scope>NUCLEOTIDE SEQUENCE [LARGE SCALE GENOMIC DNA]</scope>
    <source>
        <strain evidence="8">cv. RG33-2</strain>
    </source>
</reference>
<keyword evidence="4" id="KW-0539">Nucleus</keyword>
<protein>
    <submittedName>
        <fullName evidence="7">NAC domain containing protein</fullName>
    </submittedName>
</protein>
<keyword evidence="3" id="KW-0804">Transcription</keyword>
<comment type="caution">
    <text evidence="7">The sequence shown here is derived from an EMBL/GenBank/DDBJ whole genome shotgun (WGS) entry which is preliminary data.</text>
</comment>
<dbReference type="PROSITE" id="PS51005">
    <property type="entry name" value="NAC"/>
    <property type="match status" value="1"/>
</dbReference>
<evidence type="ECO:0000256" key="2">
    <source>
        <dbReference type="ARBA" id="ARBA00023125"/>
    </source>
</evidence>
<dbReference type="STRING" id="63057.A0A2P5FJL3"/>
<proteinExistence type="predicted"/>
<feature type="compositionally biased region" description="Low complexity" evidence="5">
    <location>
        <begin position="23"/>
        <end position="32"/>
    </location>
</feature>
<evidence type="ECO:0000313" key="7">
    <source>
        <dbReference type="EMBL" id="PON97963.1"/>
    </source>
</evidence>
<dbReference type="EMBL" id="JXTC01000028">
    <property type="protein sequence ID" value="PON97963.1"/>
    <property type="molecule type" value="Genomic_DNA"/>
</dbReference>
<evidence type="ECO:0000313" key="8">
    <source>
        <dbReference type="Proteomes" id="UP000237000"/>
    </source>
</evidence>
<keyword evidence="8" id="KW-1185">Reference proteome</keyword>
<feature type="compositionally biased region" description="Low complexity" evidence="5">
    <location>
        <begin position="357"/>
        <end position="371"/>
    </location>
</feature>
<accession>A0A2P5FJL3</accession>
<evidence type="ECO:0000259" key="6">
    <source>
        <dbReference type="PROSITE" id="PS51005"/>
    </source>
</evidence>
<dbReference type="InterPro" id="IPR036093">
    <property type="entry name" value="NAC_dom_sf"/>
</dbReference>
<feature type="region of interest" description="Disordered" evidence="5">
    <location>
        <begin position="203"/>
        <end position="255"/>
    </location>
</feature>
<organism evidence="7 8">
    <name type="scientific">Trema orientale</name>
    <name type="common">Charcoal tree</name>
    <name type="synonym">Celtis orientalis</name>
    <dbReference type="NCBI Taxonomy" id="63057"/>
    <lineage>
        <taxon>Eukaryota</taxon>
        <taxon>Viridiplantae</taxon>
        <taxon>Streptophyta</taxon>
        <taxon>Embryophyta</taxon>
        <taxon>Tracheophyta</taxon>
        <taxon>Spermatophyta</taxon>
        <taxon>Magnoliopsida</taxon>
        <taxon>eudicotyledons</taxon>
        <taxon>Gunneridae</taxon>
        <taxon>Pentapetalae</taxon>
        <taxon>rosids</taxon>
        <taxon>fabids</taxon>
        <taxon>Rosales</taxon>
        <taxon>Cannabaceae</taxon>
        <taxon>Trema</taxon>
    </lineage>
</organism>
<dbReference type="Gene3D" id="2.170.150.80">
    <property type="entry name" value="NAC domain"/>
    <property type="match status" value="1"/>
</dbReference>
<feature type="region of interest" description="Disordered" evidence="5">
    <location>
        <begin position="1"/>
        <end position="38"/>
    </location>
</feature>
<feature type="domain" description="NAC" evidence="6">
    <location>
        <begin position="45"/>
        <end position="201"/>
    </location>
</feature>
<dbReference type="GO" id="GO:0003677">
    <property type="term" value="F:DNA binding"/>
    <property type="evidence" value="ECO:0007669"/>
    <property type="project" value="UniProtKB-KW"/>
</dbReference>
<gene>
    <name evidence="7" type="ORF">TorRG33x02_062780</name>
</gene>
<feature type="compositionally biased region" description="Basic residues" evidence="5">
    <location>
        <begin position="225"/>
        <end position="237"/>
    </location>
</feature>
<dbReference type="GO" id="GO:0006355">
    <property type="term" value="P:regulation of DNA-templated transcription"/>
    <property type="evidence" value="ECO:0007669"/>
    <property type="project" value="InterPro"/>
</dbReference>
<dbReference type="InterPro" id="IPR003441">
    <property type="entry name" value="NAC-dom"/>
</dbReference>
<feature type="region of interest" description="Disordered" evidence="5">
    <location>
        <begin position="344"/>
        <end position="372"/>
    </location>
</feature>
<dbReference type="InParanoid" id="A0A2P5FJL3"/>
<dbReference type="Pfam" id="PF02365">
    <property type="entry name" value="NAM"/>
    <property type="match status" value="1"/>
</dbReference>
<sequence length="578" mass="64641">MERHPSKQPEHIPSFVAENNGTDDLPATLSPSSDDDDDVSFFDNLPPGYVFIPTDEEIIGYLRKKVNNESMPRNRIRDVELYKWEPWDLAEKHKLHRSDKEWYYLTPRERKYKNGDRPARATKSGYYKATGIATDIYVAGENVGSKRSLVFYVGKSPKGDKSDWVMQEYKLKYPEGTKGRERQGKDDMLLDEWVLCKLHKKLHPDKKRGRSQEESCPNKEDIHPKKTKGAKKRKIKRKSEEAPVQPAEERLSRNQVESCHLMDEILSLTDQQEAHQQTNTHNVPIMNDFSQPMELFFPSDQQLVQPNPSHFDSSTNDLIAVSELSSNTVHATPINQYQASLITSQHSNGGPKTESYPSEPVQPNPSNVSSSAGSLWGHSGIVSNISTPAIRHQSSVSLNHLSNCGPQTQSYPSKSVQPDPSHLLASTCSLDSHRGILSNRLHANPINHYGGPQTEPYPLPKYNFLDYNASSSTSPIQEPIQPNLSHFPFTGLSSNISHATPIGPFPSSSITTTANHLSSSNFSPMNNSGGSSLGERLDLPLPQLAQHIQMVMSQQRTTALPPPKGTFNHDHQHRIAGN</sequence>
<evidence type="ECO:0000256" key="3">
    <source>
        <dbReference type="ARBA" id="ARBA00023163"/>
    </source>
</evidence>
<evidence type="ECO:0000256" key="1">
    <source>
        <dbReference type="ARBA" id="ARBA00023015"/>
    </source>
</evidence>
<feature type="compositionally biased region" description="Basic and acidic residues" evidence="5">
    <location>
        <begin position="210"/>
        <end position="224"/>
    </location>
</feature>
<keyword evidence="2" id="KW-0238">DNA-binding</keyword>
<dbReference type="PANTHER" id="PTHR31744">
    <property type="entry name" value="PROTEIN CUP-SHAPED COTYLEDON 2-RELATED"/>
    <property type="match status" value="1"/>
</dbReference>
<evidence type="ECO:0000256" key="5">
    <source>
        <dbReference type="SAM" id="MobiDB-lite"/>
    </source>
</evidence>
<dbReference type="AlphaFoldDB" id="A0A2P5FJL3"/>
<keyword evidence="1" id="KW-0805">Transcription regulation</keyword>
<feature type="compositionally biased region" description="Basic and acidic residues" evidence="5">
    <location>
        <begin position="1"/>
        <end position="10"/>
    </location>
</feature>
<dbReference type="Proteomes" id="UP000237000">
    <property type="component" value="Unassembled WGS sequence"/>
</dbReference>
<dbReference type="SUPFAM" id="SSF101941">
    <property type="entry name" value="NAC domain"/>
    <property type="match status" value="1"/>
</dbReference>
<name>A0A2P5FJL3_TREOI</name>